<comment type="similarity">
    <text evidence="4">Belongs to the glycosyl hydrolase 3 family.</text>
</comment>
<feature type="chain" id="PRO_5014415411" description="beta-glucosidase" evidence="14">
    <location>
        <begin position="19"/>
        <end position="732"/>
    </location>
</feature>
<dbReference type="SUPFAM" id="SSF52279">
    <property type="entry name" value="Beta-D-glucan exohydrolase, C-terminal domain"/>
    <property type="match status" value="1"/>
</dbReference>
<keyword evidence="7 14" id="KW-0732">Signal</keyword>
<evidence type="ECO:0000313" key="16">
    <source>
        <dbReference type="EMBL" id="PMD34190.1"/>
    </source>
</evidence>
<evidence type="ECO:0000256" key="7">
    <source>
        <dbReference type="ARBA" id="ARBA00022729"/>
    </source>
</evidence>
<keyword evidence="12" id="KW-0326">Glycosidase</keyword>
<comment type="subcellular location">
    <subcellularLocation>
        <location evidence="2">Secreted</location>
    </subcellularLocation>
</comment>
<dbReference type="Pfam" id="PF14310">
    <property type="entry name" value="Fn3-like"/>
    <property type="match status" value="1"/>
</dbReference>
<keyword evidence="9" id="KW-0136">Cellulose degradation</keyword>
<dbReference type="SUPFAM" id="SSF51445">
    <property type="entry name" value="(Trans)glycosidases"/>
    <property type="match status" value="1"/>
</dbReference>
<dbReference type="PANTHER" id="PTHR42715">
    <property type="entry name" value="BETA-GLUCOSIDASE"/>
    <property type="match status" value="1"/>
</dbReference>
<dbReference type="PANTHER" id="PTHR42715:SF28">
    <property type="entry name" value="BETA-GLUCOSIDASE L-RELATED"/>
    <property type="match status" value="1"/>
</dbReference>
<evidence type="ECO:0000259" key="15">
    <source>
        <dbReference type="SMART" id="SM01217"/>
    </source>
</evidence>
<evidence type="ECO:0000256" key="3">
    <source>
        <dbReference type="ARBA" id="ARBA00004987"/>
    </source>
</evidence>
<evidence type="ECO:0000256" key="1">
    <source>
        <dbReference type="ARBA" id="ARBA00000448"/>
    </source>
</evidence>
<dbReference type="Proteomes" id="UP000235786">
    <property type="component" value="Unassembled WGS sequence"/>
</dbReference>
<dbReference type="PRINTS" id="PR00133">
    <property type="entry name" value="GLHYDRLASE3"/>
</dbReference>
<gene>
    <name evidence="16" type="ORF">L207DRAFT_604767</name>
</gene>
<dbReference type="STRING" id="1149755.A0A2J6R6P4"/>
<keyword evidence="13" id="KW-0624">Polysaccharide degradation</keyword>
<evidence type="ECO:0000256" key="12">
    <source>
        <dbReference type="ARBA" id="ARBA00023295"/>
    </source>
</evidence>
<dbReference type="EC" id="3.2.1.21" evidence="5"/>
<comment type="catalytic activity">
    <reaction evidence="1">
        <text>Hydrolysis of terminal, non-reducing beta-D-glucosyl residues with release of beta-D-glucose.</text>
        <dbReference type="EC" id="3.2.1.21"/>
    </reaction>
</comment>
<proteinExistence type="inferred from homology"/>
<evidence type="ECO:0000313" key="17">
    <source>
        <dbReference type="Proteomes" id="UP000235786"/>
    </source>
</evidence>
<dbReference type="AlphaFoldDB" id="A0A2J6R6P4"/>
<reference evidence="16 17" key="1">
    <citation type="submission" date="2016-04" db="EMBL/GenBank/DDBJ databases">
        <title>A degradative enzymes factory behind the ericoid mycorrhizal symbiosis.</title>
        <authorList>
            <consortium name="DOE Joint Genome Institute"/>
            <person name="Martino E."/>
            <person name="Morin E."/>
            <person name="Grelet G."/>
            <person name="Kuo A."/>
            <person name="Kohler A."/>
            <person name="Daghino S."/>
            <person name="Barry K."/>
            <person name="Choi C."/>
            <person name="Cichocki N."/>
            <person name="Clum A."/>
            <person name="Copeland A."/>
            <person name="Hainaut M."/>
            <person name="Haridas S."/>
            <person name="Labutti K."/>
            <person name="Lindquist E."/>
            <person name="Lipzen A."/>
            <person name="Khouja H.-R."/>
            <person name="Murat C."/>
            <person name="Ohm R."/>
            <person name="Olson A."/>
            <person name="Spatafora J."/>
            <person name="Veneault-Fourrey C."/>
            <person name="Henrissat B."/>
            <person name="Grigoriev I."/>
            <person name="Martin F."/>
            <person name="Perotto S."/>
        </authorList>
    </citation>
    <scope>NUCLEOTIDE SEQUENCE [LARGE SCALE GENOMIC DNA]</scope>
    <source>
        <strain evidence="16 17">F</strain>
    </source>
</reference>
<dbReference type="InterPro" id="IPR036881">
    <property type="entry name" value="Glyco_hydro_3_C_sf"/>
</dbReference>
<dbReference type="Gene3D" id="2.60.40.10">
    <property type="entry name" value="Immunoglobulins"/>
    <property type="match status" value="1"/>
</dbReference>
<evidence type="ECO:0000256" key="6">
    <source>
        <dbReference type="ARBA" id="ARBA00022525"/>
    </source>
</evidence>
<dbReference type="InterPro" id="IPR013783">
    <property type="entry name" value="Ig-like_fold"/>
</dbReference>
<evidence type="ECO:0000256" key="11">
    <source>
        <dbReference type="ARBA" id="ARBA00023277"/>
    </source>
</evidence>
<keyword evidence="11" id="KW-0119">Carbohydrate metabolism</keyword>
<dbReference type="FunFam" id="3.40.50.1700:FF:000003">
    <property type="entry name" value="Probable beta-glucosidase"/>
    <property type="match status" value="1"/>
</dbReference>
<evidence type="ECO:0000256" key="13">
    <source>
        <dbReference type="ARBA" id="ARBA00023326"/>
    </source>
</evidence>
<feature type="signal peptide" evidence="14">
    <location>
        <begin position="1"/>
        <end position="18"/>
    </location>
</feature>
<dbReference type="FunFam" id="2.60.40.10:FF:000757">
    <property type="entry name" value="Beta-glucosidase G"/>
    <property type="match status" value="1"/>
</dbReference>
<evidence type="ECO:0000256" key="14">
    <source>
        <dbReference type="SAM" id="SignalP"/>
    </source>
</evidence>
<dbReference type="Pfam" id="PF01915">
    <property type="entry name" value="Glyco_hydro_3_C"/>
    <property type="match status" value="1"/>
</dbReference>
<dbReference type="InterPro" id="IPR001764">
    <property type="entry name" value="Glyco_hydro_3_N"/>
</dbReference>
<feature type="domain" description="Fibronectin type III-like" evidence="15">
    <location>
        <begin position="650"/>
        <end position="720"/>
    </location>
</feature>
<dbReference type="Gene3D" id="3.40.50.1700">
    <property type="entry name" value="Glycoside hydrolase family 3 C-terminal domain"/>
    <property type="match status" value="1"/>
</dbReference>
<dbReference type="SMART" id="SM01217">
    <property type="entry name" value="Fn3_like"/>
    <property type="match status" value="1"/>
</dbReference>
<evidence type="ECO:0000256" key="4">
    <source>
        <dbReference type="ARBA" id="ARBA00005336"/>
    </source>
</evidence>
<organism evidence="16 17">
    <name type="scientific">Hyaloscypha variabilis (strain UAMH 11265 / GT02V1 / F)</name>
    <name type="common">Meliniomyces variabilis</name>
    <dbReference type="NCBI Taxonomy" id="1149755"/>
    <lineage>
        <taxon>Eukaryota</taxon>
        <taxon>Fungi</taxon>
        <taxon>Dikarya</taxon>
        <taxon>Ascomycota</taxon>
        <taxon>Pezizomycotina</taxon>
        <taxon>Leotiomycetes</taxon>
        <taxon>Helotiales</taxon>
        <taxon>Hyaloscyphaceae</taxon>
        <taxon>Hyaloscypha</taxon>
        <taxon>Hyaloscypha variabilis</taxon>
    </lineage>
</organism>
<dbReference type="GO" id="GO:0008422">
    <property type="term" value="F:beta-glucosidase activity"/>
    <property type="evidence" value="ECO:0007669"/>
    <property type="project" value="UniProtKB-EC"/>
</dbReference>
<evidence type="ECO:0000256" key="9">
    <source>
        <dbReference type="ARBA" id="ARBA00023001"/>
    </source>
</evidence>
<protein>
    <recommendedName>
        <fullName evidence="5">beta-glucosidase</fullName>
        <ecNumber evidence="5">3.2.1.21</ecNumber>
    </recommendedName>
</protein>
<dbReference type="InterPro" id="IPR050288">
    <property type="entry name" value="Cellulose_deg_GH3"/>
</dbReference>
<accession>A0A2J6R6P4</accession>
<name>A0A2J6R6P4_HYAVF</name>
<sequence>MRPQISVFLGTVVSFVCAQGFNGDWDVAYAKATTTLAKLSTSEKVGLVTGIGWGKGPCTGNTSPLTSINFRTLCLQDGPLGVRSTTGITAFPPGIQAASTWDRSLMYDRGHGIGEETKTLGINVILGPVCGPLGEFAQGGRNWEGFSSDPYLAGVATEQTIGGIQDAGAQACAKHFIGNEQERGRETMNSVIDDRTMHELYLWPFAEAVNANVAAVMCSYNKIGGSWACENQHTINELLKTELGFRGYVVTDWNAGHSNTGAANAGLDMGMPGTDSTGKNPFWGSALQSAIGSGVPSTRLDDMVTRILASWYLTKQDSGYPAIGVTAKGGGSGRNVQTANHTATARAVARDGIVLLKNSGNLLPLQKPKSIAIIGSGAVANPQGINSCIDFGCDTGTLVQGWGSGSVTLPFLSAPADAITTRAKTDGTTVTTSATDTASQGSSAAQSADVAIVFITADSGEEYIVVEKNTGDRNDLEAWHNGADLVKAVAGVNKNTIVVVNTVGPILLEAFADLPNVKAIVWAGLPGEEAGDALVDVLYGSVSPSGKLPYTIAKVASDYGTAIQTGSDTFSEGLFIDYRHFDKSNIAPRYEFGFGLSYTTFNYSNITITGSPTSGTASGTIVPGGSSSLFDTVATVTAIVTNSGSVTGAEVAQLYIGLPSAAPSSPIRQLRGFQKVSIPAGASTPVTFNVRRKDLSYWDTTAKAWTVPQGSFTISVGASSRDIRLTGSIRAS</sequence>
<comment type="pathway">
    <text evidence="3">Glycan metabolism; cellulose degradation.</text>
</comment>
<keyword evidence="17" id="KW-1185">Reference proteome</keyword>
<dbReference type="OrthoDB" id="434at2759"/>
<dbReference type="GO" id="GO:0005576">
    <property type="term" value="C:extracellular region"/>
    <property type="evidence" value="ECO:0007669"/>
    <property type="project" value="UniProtKB-SubCell"/>
</dbReference>
<keyword evidence="6" id="KW-0964">Secreted</keyword>
<evidence type="ECO:0000256" key="8">
    <source>
        <dbReference type="ARBA" id="ARBA00022801"/>
    </source>
</evidence>
<dbReference type="Pfam" id="PF00933">
    <property type="entry name" value="Glyco_hydro_3"/>
    <property type="match status" value="1"/>
</dbReference>
<dbReference type="InterPro" id="IPR036962">
    <property type="entry name" value="Glyco_hydro_3_N_sf"/>
</dbReference>
<evidence type="ECO:0000256" key="5">
    <source>
        <dbReference type="ARBA" id="ARBA00012744"/>
    </source>
</evidence>
<dbReference type="Gene3D" id="3.20.20.300">
    <property type="entry name" value="Glycoside hydrolase, family 3, N-terminal domain"/>
    <property type="match status" value="1"/>
</dbReference>
<keyword evidence="10" id="KW-0325">Glycoprotein</keyword>
<dbReference type="InterPro" id="IPR017853">
    <property type="entry name" value="GH"/>
</dbReference>
<evidence type="ECO:0000256" key="10">
    <source>
        <dbReference type="ARBA" id="ARBA00023180"/>
    </source>
</evidence>
<dbReference type="InterPro" id="IPR026891">
    <property type="entry name" value="Fn3-like"/>
</dbReference>
<dbReference type="InterPro" id="IPR002772">
    <property type="entry name" value="Glyco_hydro_3_C"/>
</dbReference>
<dbReference type="GO" id="GO:0030245">
    <property type="term" value="P:cellulose catabolic process"/>
    <property type="evidence" value="ECO:0007669"/>
    <property type="project" value="UniProtKB-KW"/>
</dbReference>
<dbReference type="FunFam" id="3.20.20.300:FF:000002">
    <property type="entry name" value="Probable beta-glucosidase"/>
    <property type="match status" value="1"/>
</dbReference>
<evidence type="ECO:0000256" key="2">
    <source>
        <dbReference type="ARBA" id="ARBA00004613"/>
    </source>
</evidence>
<dbReference type="EMBL" id="KZ613954">
    <property type="protein sequence ID" value="PMD34190.1"/>
    <property type="molecule type" value="Genomic_DNA"/>
</dbReference>
<keyword evidence="8 16" id="KW-0378">Hydrolase</keyword>